<keyword evidence="2" id="KW-1185">Reference proteome</keyword>
<evidence type="ECO:0000313" key="2">
    <source>
        <dbReference type="Proteomes" id="UP001367508"/>
    </source>
</evidence>
<dbReference type="AlphaFoldDB" id="A0AAN9PQ15"/>
<protein>
    <submittedName>
        <fullName evidence="1">Uncharacterized protein</fullName>
    </submittedName>
</protein>
<proteinExistence type="predicted"/>
<dbReference type="Proteomes" id="UP001367508">
    <property type="component" value="Unassembled WGS sequence"/>
</dbReference>
<reference evidence="1 2" key="1">
    <citation type="submission" date="2024-01" db="EMBL/GenBank/DDBJ databases">
        <title>The genomes of 5 underutilized Papilionoideae crops provide insights into root nodulation and disease resistanc.</title>
        <authorList>
            <person name="Jiang F."/>
        </authorList>
    </citation>
    <scope>NUCLEOTIDE SEQUENCE [LARGE SCALE GENOMIC DNA]</scope>
    <source>
        <strain evidence="1">LVBAO_FW01</strain>
        <tissue evidence="1">Leaves</tissue>
    </source>
</reference>
<dbReference type="EMBL" id="JAYMYQ010000011">
    <property type="protein sequence ID" value="KAK7305672.1"/>
    <property type="molecule type" value="Genomic_DNA"/>
</dbReference>
<comment type="caution">
    <text evidence="1">The sequence shown here is derived from an EMBL/GenBank/DDBJ whole genome shotgun (WGS) entry which is preliminary data.</text>
</comment>
<sequence length="75" mass="8848">MPTTRWIDVDYRIVQYDIICCCWCQLLAGTHCYTHLLFTVSSGLPLYWWVEKRAEHQSAIAILHRLKLDLTTHTV</sequence>
<organism evidence="1 2">
    <name type="scientific">Canavalia gladiata</name>
    <name type="common">Sword bean</name>
    <name type="synonym">Dolichos gladiatus</name>
    <dbReference type="NCBI Taxonomy" id="3824"/>
    <lineage>
        <taxon>Eukaryota</taxon>
        <taxon>Viridiplantae</taxon>
        <taxon>Streptophyta</taxon>
        <taxon>Embryophyta</taxon>
        <taxon>Tracheophyta</taxon>
        <taxon>Spermatophyta</taxon>
        <taxon>Magnoliopsida</taxon>
        <taxon>eudicotyledons</taxon>
        <taxon>Gunneridae</taxon>
        <taxon>Pentapetalae</taxon>
        <taxon>rosids</taxon>
        <taxon>fabids</taxon>
        <taxon>Fabales</taxon>
        <taxon>Fabaceae</taxon>
        <taxon>Papilionoideae</taxon>
        <taxon>50 kb inversion clade</taxon>
        <taxon>NPAAA clade</taxon>
        <taxon>indigoferoid/millettioid clade</taxon>
        <taxon>Phaseoleae</taxon>
        <taxon>Canavalia</taxon>
    </lineage>
</organism>
<name>A0AAN9PQ15_CANGL</name>
<accession>A0AAN9PQ15</accession>
<evidence type="ECO:0000313" key="1">
    <source>
        <dbReference type="EMBL" id="KAK7305672.1"/>
    </source>
</evidence>
<gene>
    <name evidence="1" type="ORF">VNO77_43581</name>
</gene>